<keyword evidence="3" id="KW-1185">Reference proteome</keyword>
<evidence type="ECO:0000313" key="2">
    <source>
        <dbReference type="EMBL" id="KAJ1186523.1"/>
    </source>
</evidence>
<gene>
    <name evidence="2" type="ORF">NDU88_003304</name>
</gene>
<evidence type="ECO:0000256" key="1">
    <source>
        <dbReference type="SAM" id="MobiDB-lite"/>
    </source>
</evidence>
<dbReference type="EMBL" id="JANPWB010000005">
    <property type="protein sequence ID" value="KAJ1186523.1"/>
    <property type="molecule type" value="Genomic_DNA"/>
</dbReference>
<accession>A0AAV7UCE3</accession>
<feature type="compositionally biased region" description="Basic and acidic residues" evidence="1">
    <location>
        <begin position="216"/>
        <end position="225"/>
    </location>
</feature>
<sequence length="239" mass="26606">MGEEELGGFIWLECHFLPLMIEAGGRVIQWYHTEARRLRWAKVLHHLQRIYNTPRNDHQLKHHWADLVSREQDLMDHLGIVNGGPVGGPAPYTVGEVARFEDPDNSNLVLGTLCYVDCSLMSKEILISFALKRGRGQDGGRSGRLSKELRSRPTFLLIILVPAGHNIDEAPPLIPGVTLKQPELAAVCPATDQRVRRSEVRLAPRTGSRVSPPEADTARMQKRSDSVWLPVGPPEPQGG</sequence>
<protein>
    <submittedName>
        <fullName evidence="2">Uncharacterized protein</fullName>
    </submittedName>
</protein>
<proteinExistence type="predicted"/>
<name>A0AAV7UCE3_PLEWA</name>
<reference evidence="2" key="1">
    <citation type="journal article" date="2022" name="bioRxiv">
        <title>Sequencing and chromosome-scale assembly of the giantPleurodeles waltlgenome.</title>
        <authorList>
            <person name="Brown T."/>
            <person name="Elewa A."/>
            <person name="Iarovenko S."/>
            <person name="Subramanian E."/>
            <person name="Araus A.J."/>
            <person name="Petzold A."/>
            <person name="Susuki M."/>
            <person name="Suzuki K.-i.T."/>
            <person name="Hayashi T."/>
            <person name="Toyoda A."/>
            <person name="Oliveira C."/>
            <person name="Osipova E."/>
            <person name="Leigh N.D."/>
            <person name="Simon A."/>
            <person name="Yun M.H."/>
        </authorList>
    </citation>
    <scope>NUCLEOTIDE SEQUENCE</scope>
    <source>
        <strain evidence="2">20211129_DDA</strain>
        <tissue evidence="2">Liver</tissue>
    </source>
</reference>
<comment type="caution">
    <text evidence="2">The sequence shown here is derived from an EMBL/GenBank/DDBJ whole genome shotgun (WGS) entry which is preliminary data.</text>
</comment>
<feature type="region of interest" description="Disordered" evidence="1">
    <location>
        <begin position="195"/>
        <end position="239"/>
    </location>
</feature>
<dbReference type="Proteomes" id="UP001066276">
    <property type="component" value="Chromosome 3_1"/>
</dbReference>
<dbReference type="AlphaFoldDB" id="A0AAV7UCE3"/>
<organism evidence="2 3">
    <name type="scientific">Pleurodeles waltl</name>
    <name type="common">Iberian ribbed newt</name>
    <dbReference type="NCBI Taxonomy" id="8319"/>
    <lineage>
        <taxon>Eukaryota</taxon>
        <taxon>Metazoa</taxon>
        <taxon>Chordata</taxon>
        <taxon>Craniata</taxon>
        <taxon>Vertebrata</taxon>
        <taxon>Euteleostomi</taxon>
        <taxon>Amphibia</taxon>
        <taxon>Batrachia</taxon>
        <taxon>Caudata</taxon>
        <taxon>Salamandroidea</taxon>
        <taxon>Salamandridae</taxon>
        <taxon>Pleurodelinae</taxon>
        <taxon>Pleurodeles</taxon>
    </lineage>
</organism>
<evidence type="ECO:0000313" key="3">
    <source>
        <dbReference type="Proteomes" id="UP001066276"/>
    </source>
</evidence>